<accession>A0A0M6XV29</accession>
<evidence type="ECO:0000313" key="2">
    <source>
        <dbReference type="EMBL" id="CTQ34133.1"/>
    </source>
</evidence>
<evidence type="ECO:0000313" key="3">
    <source>
        <dbReference type="Proteomes" id="UP000048908"/>
    </source>
</evidence>
<proteinExistence type="predicted"/>
<dbReference type="OrthoDB" id="7658678at2"/>
<evidence type="ECO:0000256" key="1">
    <source>
        <dbReference type="SAM" id="Phobius"/>
    </source>
</evidence>
<keyword evidence="3" id="KW-1185">Reference proteome</keyword>
<feature type="transmembrane region" description="Helical" evidence="1">
    <location>
        <begin position="7"/>
        <end position="32"/>
    </location>
</feature>
<sequence length="143" mass="15937">MRRLHFYVMGLISLAYGVLALVEYVLISYRLRLAWLDMYSLEQLDWLASLPTWVQAVWGAHVVLALVGALCLLAHVRASVWMLAFAFITLVVILGWGIFAAQPTLIAIAGGGGTVWLAMALVLLLSFLLYLYARQEKRTGEVL</sequence>
<keyword evidence="1" id="KW-1133">Transmembrane helix</keyword>
<dbReference type="Proteomes" id="UP000048908">
    <property type="component" value="Unassembled WGS sequence"/>
</dbReference>
<feature type="transmembrane region" description="Helical" evidence="1">
    <location>
        <begin position="105"/>
        <end position="133"/>
    </location>
</feature>
<dbReference type="STRING" id="282197.SAMN04488517_103212"/>
<feature type="transmembrane region" description="Helical" evidence="1">
    <location>
        <begin position="80"/>
        <end position="99"/>
    </location>
</feature>
<keyword evidence="1" id="KW-0812">Transmembrane</keyword>
<dbReference type="EMBL" id="CXPG01000021">
    <property type="protein sequence ID" value="CTQ34133.1"/>
    <property type="molecule type" value="Genomic_DNA"/>
</dbReference>
<gene>
    <name evidence="2" type="ORF">JAN5088_02925</name>
</gene>
<name>A0A0M6XV29_9RHOB</name>
<keyword evidence="1" id="KW-0472">Membrane</keyword>
<feature type="transmembrane region" description="Helical" evidence="1">
    <location>
        <begin position="52"/>
        <end position="73"/>
    </location>
</feature>
<organism evidence="2 3">
    <name type="scientific">Jannaschia rubra</name>
    <dbReference type="NCBI Taxonomy" id="282197"/>
    <lineage>
        <taxon>Bacteria</taxon>
        <taxon>Pseudomonadati</taxon>
        <taxon>Pseudomonadota</taxon>
        <taxon>Alphaproteobacteria</taxon>
        <taxon>Rhodobacterales</taxon>
        <taxon>Roseobacteraceae</taxon>
        <taxon>Jannaschia</taxon>
    </lineage>
</organism>
<reference evidence="2 3" key="1">
    <citation type="submission" date="2015-07" db="EMBL/GenBank/DDBJ databases">
        <authorList>
            <person name="Noorani M."/>
        </authorList>
    </citation>
    <scope>NUCLEOTIDE SEQUENCE [LARGE SCALE GENOMIC DNA]</scope>
    <source>
        <strain evidence="2 3">CECT 5088</strain>
    </source>
</reference>
<dbReference type="RefSeq" id="WP_055683517.1">
    <property type="nucleotide sequence ID" value="NZ_CANMUL010000002.1"/>
</dbReference>
<protein>
    <submittedName>
        <fullName evidence="2">Uncharacterized protein</fullName>
    </submittedName>
</protein>
<dbReference type="AlphaFoldDB" id="A0A0M6XV29"/>